<feature type="compositionally biased region" description="Low complexity" evidence="1">
    <location>
        <begin position="130"/>
        <end position="140"/>
    </location>
</feature>
<dbReference type="Proteomes" id="UP000225706">
    <property type="component" value="Unassembled WGS sequence"/>
</dbReference>
<comment type="caution">
    <text evidence="2">The sequence shown here is derived from an EMBL/GenBank/DDBJ whole genome shotgun (WGS) entry which is preliminary data.</text>
</comment>
<keyword evidence="3" id="KW-1185">Reference proteome</keyword>
<feature type="region of interest" description="Disordered" evidence="1">
    <location>
        <begin position="1"/>
        <end position="22"/>
    </location>
</feature>
<dbReference type="AlphaFoldDB" id="A0A2B4SD79"/>
<accession>A0A2B4SD79</accession>
<gene>
    <name evidence="2" type="ORF">AWC38_SpisGene8947</name>
</gene>
<dbReference type="STRING" id="50429.A0A2B4SD79"/>
<feature type="region of interest" description="Disordered" evidence="1">
    <location>
        <begin position="116"/>
        <end position="146"/>
    </location>
</feature>
<protein>
    <submittedName>
        <fullName evidence="2">Uncharacterized protein</fullName>
    </submittedName>
</protein>
<organism evidence="2 3">
    <name type="scientific">Stylophora pistillata</name>
    <name type="common">Smooth cauliflower coral</name>
    <dbReference type="NCBI Taxonomy" id="50429"/>
    <lineage>
        <taxon>Eukaryota</taxon>
        <taxon>Metazoa</taxon>
        <taxon>Cnidaria</taxon>
        <taxon>Anthozoa</taxon>
        <taxon>Hexacorallia</taxon>
        <taxon>Scleractinia</taxon>
        <taxon>Astrocoeniina</taxon>
        <taxon>Pocilloporidae</taxon>
        <taxon>Stylophora</taxon>
    </lineage>
</organism>
<dbReference type="OrthoDB" id="5980629at2759"/>
<reference evidence="3" key="1">
    <citation type="journal article" date="2017" name="bioRxiv">
        <title>Comparative analysis of the genomes of Stylophora pistillata and Acropora digitifera provides evidence for extensive differences between species of corals.</title>
        <authorList>
            <person name="Voolstra C.R."/>
            <person name="Li Y."/>
            <person name="Liew Y.J."/>
            <person name="Baumgarten S."/>
            <person name="Zoccola D."/>
            <person name="Flot J.-F."/>
            <person name="Tambutte S."/>
            <person name="Allemand D."/>
            <person name="Aranda M."/>
        </authorList>
    </citation>
    <scope>NUCLEOTIDE SEQUENCE [LARGE SCALE GENOMIC DNA]</scope>
</reference>
<name>A0A2B4SD79_STYPI</name>
<dbReference type="EMBL" id="LSMT01000127">
    <property type="protein sequence ID" value="PFX26395.1"/>
    <property type="molecule type" value="Genomic_DNA"/>
</dbReference>
<dbReference type="PANTHER" id="PTHR47331:SF1">
    <property type="entry name" value="GAG-LIKE PROTEIN"/>
    <property type="match status" value="1"/>
</dbReference>
<evidence type="ECO:0000256" key="1">
    <source>
        <dbReference type="SAM" id="MobiDB-lite"/>
    </source>
</evidence>
<proteinExistence type="predicted"/>
<evidence type="ECO:0000313" key="2">
    <source>
        <dbReference type="EMBL" id="PFX26395.1"/>
    </source>
</evidence>
<sequence length="368" mass="40651">MYGRKVGATPDKERSSRPPPKVKLPFSKGNAFVTLSEDAPQANTASTLICPLCSGQHRLWKCELMKAESAEERKSFVRRARLSCDNCLGSGHMASKMKCQVNGCGWKHHTMLHVKKKSNSNSTPNYPAVTSEETGTSTGAGDTGRCGATESGKKTVCLRIVPVVMKGKDQDNAVVTTRFWILARTLQPVDHQMLVHLFGATSSPSCASFCLKNTASDNQNEFDVETNNTVNPNFYVDDCLKSVPTTDKAARLSGQLRELLLRGGFGLTKWISNDRNVIATVPVMERAPSVVNLDLEDLCVERTLGVQWVMETDTLNFRITHERKAPTRRGILSVVSSMYGPFRVRRAYYSASQESVAEPMQAEVWLGR</sequence>
<dbReference type="PANTHER" id="PTHR47331">
    <property type="entry name" value="PHD-TYPE DOMAIN-CONTAINING PROTEIN"/>
    <property type="match status" value="1"/>
</dbReference>
<evidence type="ECO:0000313" key="3">
    <source>
        <dbReference type="Proteomes" id="UP000225706"/>
    </source>
</evidence>